<evidence type="ECO:0000313" key="2">
    <source>
        <dbReference type="Proteomes" id="UP000320781"/>
    </source>
</evidence>
<name>A0A523QLL4_UNCAE</name>
<comment type="caution">
    <text evidence="1">The sequence shown here is derived from an EMBL/GenBank/DDBJ whole genome shotgun (WGS) entry which is preliminary data.</text>
</comment>
<reference evidence="1 2" key="1">
    <citation type="submission" date="2019-03" db="EMBL/GenBank/DDBJ databases">
        <title>Metabolic potential of uncultured bacteria and archaea associated with petroleum seepage in deep-sea sediments.</title>
        <authorList>
            <person name="Dong X."/>
            <person name="Hubert C."/>
        </authorList>
    </citation>
    <scope>NUCLEOTIDE SEQUENCE [LARGE SCALE GENOMIC DNA]</scope>
    <source>
        <strain evidence="1">E44_bin92</strain>
    </source>
</reference>
<gene>
    <name evidence="1" type="ORF">E3J95_01460</name>
</gene>
<accession>A0A523QLL4</accession>
<dbReference type="Proteomes" id="UP000320781">
    <property type="component" value="Unassembled WGS sequence"/>
</dbReference>
<protein>
    <submittedName>
        <fullName evidence="1">Uncharacterized protein</fullName>
    </submittedName>
</protein>
<proteinExistence type="predicted"/>
<sequence length="217" mass="25230">MEKKTIGKIEKPTVEEFKKGKRKLYLVSLVYPGRDLKKESQKKYRKKIDRYWEEVKNRIQDLEVKLGRINRIYHEMVHRGGKEGAEVLKELSQETYPLVQSSLEKGSVLEATEDEEPLRQSIDWARCLATGPRSGQVLAKLTEFYVQSMKKRDEYVGDKINESLKRDEVGVLFVREGSNANFASDIEIFRISPPVLDDIHRFLEDLYAPIPKDKKKG</sequence>
<evidence type="ECO:0000313" key="1">
    <source>
        <dbReference type="EMBL" id="TES86630.1"/>
    </source>
</evidence>
<dbReference type="AlphaFoldDB" id="A0A523QLL4"/>
<organism evidence="1 2">
    <name type="scientific">Aerophobetes bacterium</name>
    <dbReference type="NCBI Taxonomy" id="2030807"/>
    <lineage>
        <taxon>Bacteria</taxon>
        <taxon>Candidatus Aerophobota</taxon>
    </lineage>
</organism>
<dbReference type="EMBL" id="SOKU01000067">
    <property type="protein sequence ID" value="TES86630.1"/>
    <property type="molecule type" value="Genomic_DNA"/>
</dbReference>